<dbReference type="OrthoDB" id="1123245at2"/>
<dbReference type="AlphaFoldDB" id="A0A1G9PP48"/>
<evidence type="ECO:0000313" key="2">
    <source>
        <dbReference type="EMBL" id="SDM00007.1"/>
    </source>
</evidence>
<dbReference type="Proteomes" id="UP000198510">
    <property type="component" value="Unassembled WGS sequence"/>
</dbReference>
<name>A0A1G9PP48_9BACT</name>
<feature type="signal peptide" evidence="1">
    <location>
        <begin position="1"/>
        <end position="23"/>
    </location>
</feature>
<proteinExistence type="predicted"/>
<evidence type="ECO:0000313" key="3">
    <source>
        <dbReference type="Proteomes" id="UP000198510"/>
    </source>
</evidence>
<dbReference type="STRING" id="1075417.SAMN05421823_109241"/>
<gene>
    <name evidence="2" type="ORF">SAMN05421823_109241</name>
</gene>
<feature type="chain" id="PRO_5011603677" evidence="1">
    <location>
        <begin position="24"/>
        <end position="935"/>
    </location>
</feature>
<dbReference type="InterPro" id="IPR013783">
    <property type="entry name" value="Ig-like_fold"/>
</dbReference>
<protein>
    <submittedName>
        <fullName evidence="2">Gliding motility-associated C-terminal domain-containing protein</fullName>
    </submittedName>
</protein>
<evidence type="ECO:0000256" key="1">
    <source>
        <dbReference type="SAM" id="SignalP"/>
    </source>
</evidence>
<dbReference type="Pfam" id="PF13585">
    <property type="entry name" value="CHU_C"/>
    <property type="match status" value="1"/>
</dbReference>
<keyword evidence="3" id="KW-1185">Reference proteome</keyword>
<keyword evidence="1" id="KW-0732">Signal</keyword>
<accession>A0A1G9PP48</accession>
<sequence>MRKFYLFLFFVGLAAMVSHHATATHVRAGEIIARPDPKDQLRWTFYIYIYRDVTGIDLKDLSFYPGNLTDAITLGEEHVVVTAFPQEIYPNTEQWLYTYTHVYDAPGRYTARAVVQNRNRGVNNFGNGASDMYSFYVETQIIIDPSIDINNSPIFDNPPLERAALNRLYKHNPAATDPDGDSLSYKLVTPRYYQENPVAGSPVAELPAFKWPDDPSWNGVNEDGTGPSTFTIYSTPVSSDSIAAGDLIWDVPSAEGVVGEHNVAFQVTEWRKDRNGQYREIGYVVRDMQILVEDDPNNPPDVVTTLDTCVIAGDTLLNYVTVTDPEDDQVTLFASGGPLVTDPGDAFFEANNPQATAPDPANGLFTWYTDCEDVRRLPYEVLFTATDIPNPGVGLSDLKTLRITVLGPPPTGLFAEAVNGQIELTWDSYACTNAQSIVVYRREGSFPFERYPCEPGVPASSGYVPVATLPVGVTSYIDNDIENKGVNYCYVLVAVFPEPRGGLSIASDEVCASLDLDVPVLTKVSVDSTDAVEGVIQVQWASPQQLDSTLYPPPYRYELYRATGAQGTDFTLLYSTENLLDTTHTDEGSAANVLNTLDLAYRYRLLFYANNQLLDSSLASSVRLTITPDIESLTLTWVGLVPWNNDNQYHRIYRKNDTTQAFELIDSVLVSAGTYRYVDRGTYQNQPLETGTEYCYYVETRGTYNNPLIKPELLLNNSQEACSSPRDTVRPCPPVLTLIDTCGKCIGPGEEFPVNRGENRLTWTYPDELDGIACDSTVRAYRIYYAAQEGDSLQYLATVTAPVQEWIDPEGARPGCYEVRAVDESGNESPASNRVCSTLDCIAYELPNIFTPNGEGIHELFVPKCYTPWLIERVDFKVYNRWGKEVFASDEYLDIRWDGSGLPVGTYFYVAQVEFKQLSQGSAQRVFKGWVQIAR</sequence>
<dbReference type="Gene3D" id="2.60.40.10">
    <property type="entry name" value="Immunoglobulins"/>
    <property type="match status" value="2"/>
</dbReference>
<organism evidence="2 3">
    <name type="scientific">Catalinimonas alkaloidigena</name>
    <dbReference type="NCBI Taxonomy" id="1075417"/>
    <lineage>
        <taxon>Bacteria</taxon>
        <taxon>Pseudomonadati</taxon>
        <taxon>Bacteroidota</taxon>
        <taxon>Cytophagia</taxon>
        <taxon>Cytophagales</taxon>
        <taxon>Catalimonadaceae</taxon>
        <taxon>Catalinimonas</taxon>
    </lineage>
</organism>
<reference evidence="2 3" key="1">
    <citation type="submission" date="2016-10" db="EMBL/GenBank/DDBJ databases">
        <authorList>
            <person name="de Groot N.N."/>
        </authorList>
    </citation>
    <scope>NUCLEOTIDE SEQUENCE [LARGE SCALE GENOMIC DNA]</scope>
    <source>
        <strain evidence="2 3">DSM 25186</strain>
    </source>
</reference>
<dbReference type="RefSeq" id="WP_089685847.1">
    <property type="nucleotide sequence ID" value="NZ_FNFO01000009.1"/>
</dbReference>
<dbReference type="EMBL" id="FNFO01000009">
    <property type="protein sequence ID" value="SDM00007.1"/>
    <property type="molecule type" value="Genomic_DNA"/>
</dbReference>